<name>A0ABX3BNF4_9PAST</name>
<dbReference type="EMBL" id="MDJC01000027">
    <property type="protein sequence ID" value="OEY75729.1"/>
    <property type="molecule type" value="Genomic_DNA"/>
</dbReference>
<evidence type="ECO:0000313" key="2">
    <source>
        <dbReference type="Proteomes" id="UP000175677"/>
    </source>
</evidence>
<proteinExistence type="predicted"/>
<gene>
    <name evidence="1" type="ORF">BFQ30_09715</name>
</gene>
<dbReference type="Proteomes" id="UP000175677">
    <property type="component" value="Unassembled WGS sequence"/>
</dbReference>
<accession>A0ABX3BNF4</accession>
<keyword evidence="2" id="KW-1185">Reference proteome</keyword>
<protein>
    <submittedName>
        <fullName evidence="1">Uncharacterized protein</fullName>
    </submittedName>
</protein>
<dbReference type="RefSeq" id="WP_044233145.1">
    <property type="nucleotide sequence ID" value="NZ_MCII02000062.1"/>
</dbReference>
<comment type="caution">
    <text evidence="1">The sequence shown here is derived from an EMBL/GenBank/DDBJ whole genome shotgun (WGS) entry which is preliminary data.</text>
</comment>
<evidence type="ECO:0000313" key="1">
    <source>
        <dbReference type="EMBL" id="OEY75729.1"/>
    </source>
</evidence>
<sequence length="225" mass="25589">MNINLLDPVSYFELSQRYEYLNFAYIFEVILSKIDSPQEAVAFLSFHLKEYLKKGNYFFDLKDYDPICDFLPPSTMPEHQVSTTLKAIIAAKTALKDEVKKELECIGVNRLALEKVIGFSLLKSEHIKILENGSNLKTETANQEKENVSIRLKQALKLFIAVSYGEDVACKIRSNIAENDTTQGVKYSDGAIQKAFDKKGYKVPFSGRYLADMLKDVDISEFKTN</sequence>
<reference evidence="1 2" key="1">
    <citation type="submission" date="2016-08" db="EMBL/GenBank/DDBJ databases">
        <authorList>
            <person name="Eshaghi A."/>
            <person name="Soares D."/>
            <person name="Kus J."/>
            <person name="Richardson D."/>
            <person name="Li A."/>
            <person name="Patel S.N."/>
        </authorList>
    </citation>
    <scope>NUCLEOTIDE SEQUENCE [LARGE SCALE GENOMIC DNA]</scope>
    <source>
        <strain evidence="1 2">C860</strain>
    </source>
</reference>
<organism evidence="1 2">
    <name type="scientific">Haemophilus quentini</name>
    <dbReference type="NCBI Taxonomy" id="123834"/>
    <lineage>
        <taxon>Bacteria</taxon>
        <taxon>Pseudomonadati</taxon>
        <taxon>Pseudomonadota</taxon>
        <taxon>Gammaproteobacteria</taxon>
        <taxon>Pasteurellales</taxon>
        <taxon>Pasteurellaceae</taxon>
        <taxon>Haemophilus</taxon>
    </lineage>
</organism>